<organism evidence="6 7">
    <name type="scientific">candidate division WOR-1 bacterium RIFCSPHIGHO2_01_FULL_53_15</name>
    <dbReference type="NCBI Taxonomy" id="1802564"/>
    <lineage>
        <taxon>Bacteria</taxon>
        <taxon>Bacillati</taxon>
        <taxon>Saganbacteria</taxon>
    </lineage>
</organism>
<evidence type="ECO:0000313" key="6">
    <source>
        <dbReference type="EMBL" id="OGB90372.1"/>
    </source>
</evidence>
<evidence type="ECO:0000256" key="4">
    <source>
        <dbReference type="ARBA" id="ARBA00023136"/>
    </source>
</evidence>
<protein>
    <recommendedName>
        <fullName evidence="8">Steroid 5-alpha reductase C-terminal domain-containing protein</fullName>
    </recommendedName>
</protein>
<proteinExistence type="predicted"/>
<dbReference type="AlphaFoldDB" id="A0A1F4Q553"/>
<comment type="caution">
    <text evidence="6">The sequence shown here is derived from an EMBL/GenBank/DDBJ whole genome shotgun (WGS) entry which is preliminary data.</text>
</comment>
<dbReference type="GO" id="GO:0016740">
    <property type="term" value="F:transferase activity"/>
    <property type="evidence" value="ECO:0007669"/>
    <property type="project" value="UniProtKB-ARBA"/>
</dbReference>
<evidence type="ECO:0000313" key="7">
    <source>
        <dbReference type="Proteomes" id="UP000178724"/>
    </source>
</evidence>
<feature type="transmembrane region" description="Helical" evidence="5">
    <location>
        <begin position="27"/>
        <end position="45"/>
    </location>
</feature>
<dbReference type="PANTHER" id="PTHR12714:SF9">
    <property type="entry name" value="PROTEIN-S-ISOPRENYLCYSTEINE O-METHYLTRANSFERASE"/>
    <property type="match status" value="1"/>
</dbReference>
<evidence type="ECO:0000256" key="3">
    <source>
        <dbReference type="ARBA" id="ARBA00022989"/>
    </source>
</evidence>
<dbReference type="Gene3D" id="1.20.120.1630">
    <property type="match status" value="1"/>
</dbReference>
<reference evidence="6 7" key="1">
    <citation type="journal article" date="2016" name="Nat. Commun.">
        <title>Thousands of microbial genomes shed light on interconnected biogeochemical processes in an aquifer system.</title>
        <authorList>
            <person name="Anantharaman K."/>
            <person name="Brown C.T."/>
            <person name="Hug L.A."/>
            <person name="Sharon I."/>
            <person name="Castelle C.J."/>
            <person name="Probst A.J."/>
            <person name="Thomas B.C."/>
            <person name="Singh A."/>
            <person name="Wilkins M.J."/>
            <person name="Karaoz U."/>
            <person name="Brodie E.L."/>
            <person name="Williams K.H."/>
            <person name="Hubbard S.S."/>
            <person name="Banfield J.F."/>
        </authorList>
    </citation>
    <scope>NUCLEOTIDE SEQUENCE [LARGE SCALE GENOMIC DNA]</scope>
</reference>
<dbReference type="InterPro" id="IPR007318">
    <property type="entry name" value="Phopholipid_MeTrfase"/>
</dbReference>
<dbReference type="Pfam" id="PF04191">
    <property type="entry name" value="PEMT"/>
    <property type="match status" value="1"/>
</dbReference>
<dbReference type="GO" id="GO:0012505">
    <property type="term" value="C:endomembrane system"/>
    <property type="evidence" value="ECO:0007669"/>
    <property type="project" value="UniProtKB-SubCell"/>
</dbReference>
<evidence type="ECO:0000256" key="2">
    <source>
        <dbReference type="ARBA" id="ARBA00022692"/>
    </source>
</evidence>
<evidence type="ECO:0008006" key="8">
    <source>
        <dbReference type="Google" id="ProtNLM"/>
    </source>
</evidence>
<accession>A0A1F4Q553</accession>
<evidence type="ECO:0000256" key="1">
    <source>
        <dbReference type="ARBA" id="ARBA00004127"/>
    </source>
</evidence>
<gene>
    <name evidence="6" type="ORF">A2625_05680</name>
</gene>
<dbReference type="Proteomes" id="UP000178724">
    <property type="component" value="Unassembled WGS sequence"/>
</dbReference>
<evidence type="ECO:0000256" key="5">
    <source>
        <dbReference type="SAM" id="Phobius"/>
    </source>
</evidence>
<sequence>MVLIFAINLILIRLAYSQKSLGWYRYAGGGIFVLLPLLPVIFEQPRFELDYFWWRIAGAAVILLGAALIAWAARVLGNPFDYLSEKPKALATSGPYDLVRHPIYLGLIFVFIGWWWVWAAVYTFYFGMFILAMIWLEAYLEEKLLAKAFGAQFIDYRRRTGMFWIK</sequence>
<dbReference type="EMBL" id="METM01000011">
    <property type="protein sequence ID" value="OGB90372.1"/>
    <property type="molecule type" value="Genomic_DNA"/>
</dbReference>
<feature type="transmembrane region" description="Helical" evidence="5">
    <location>
        <begin position="103"/>
        <end position="136"/>
    </location>
</feature>
<keyword evidence="2 5" id="KW-0812">Transmembrane</keyword>
<dbReference type="PANTHER" id="PTHR12714">
    <property type="entry name" value="PROTEIN-S ISOPRENYLCYSTEINE O-METHYLTRANSFERASE"/>
    <property type="match status" value="1"/>
</dbReference>
<feature type="transmembrane region" description="Helical" evidence="5">
    <location>
        <begin position="52"/>
        <end position="73"/>
    </location>
</feature>
<comment type="subcellular location">
    <subcellularLocation>
        <location evidence="1">Endomembrane system</location>
        <topology evidence="1">Multi-pass membrane protein</topology>
    </subcellularLocation>
</comment>
<keyword evidence="3 5" id="KW-1133">Transmembrane helix</keyword>
<name>A0A1F4Q553_UNCSA</name>
<keyword evidence="4 5" id="KW-0472">Membrane</keyword>